<dbReference type="GO" id="GO:0005737">
    <property type="term" value="C:cytoplasm"/>
    <property type="evidence" value="ECO:0007669"/>
    <property type="project" value="TreeGrafter"/>
</dbReference>
<dbReference type="GO" id="GO:0005085">
    <property type="term" value="F:guanyl-nucleotide exchange factor activity"/>
    <property type="evidence" value="ECO:0007669"/>
    <property type="project" value="TreeGrafter"/>
</dbReference>
<name>A0A0F6W5K3_9BACT</name>
<dbReference type="InterPro" id="IPR051553">
    <property type="entry name" value="Ran_GTPase-activating"/>
</dbReference>
<protein>
    <submittedName>
        <fullName evidence="5">BNR repeat domain protein</fullName>
    </submittedName>
</protein>
<dbReference type="Pfam" id="PF13540">
    <property type="entry name" value="RCC1_2"/>
    <property type="match status" value="1"/>
</dbReference>
<dbReference type="SUPFAM" id="SSF50985">
    <property type="entry name" value="RCC1/BLIP-II"/>
    <property type="match status" value="2"/>
</dbReference>
<proteinExistence type="predicted"/>
<organism evidence="5 6">
    <name type="scientific">Sandaracinus amylolyticus</name>
    <dbReference type="NCBI Taxonomy" id="927083"/>
    <lineage>
        <taxon>Bacteria</taxon>
        <taxon>Pseudomonadati</taxon>
        <taxon>Myxococcota</taxon>
        <taxon>Polyangia</taxon>
        <taxon>Polyangiales</taxon>
        <taxon>Sandaracinaceae</taxon>
        <taxon>Sandaracinus</taxon>
    </lineage>
</organism>
<accession>A0A0F6W5K3</accession>
<dbReference type="Gene3D" id="2.130.10.30">
    <property type="entry name" value="Regulator of chromosome condensation 1/beta-lactamase-inhibitor protein II"/>
    <property type="match status" value="2"/>
</dbReference>
<dbReference type="KEGG" id="samy:DB32_005199"/>
<dbReference type="PANTHER" id="PTHR45982">
    <property type="entry name" value="REGULATOR OF CHROMOSOME CONDENSATION"/>
    <property type="match status" value="1"/>
</dbReference>
<dbReference type="PROSITE" id="PS50012">
    <property type="entry name" value="RCC1_3"/>
    <property type="match status" value="5"/>
</dbReference>
<dbReference type="RefSeq" id="WP_053235241.1">
    <property type="nucleotide sequence ID" value="NZ_CP011125.1"/>
</dbReference>
<dbReference type="Pfam" id="PF25390">
    <property type="entry name" value="WD40_RLD"/>
    <property type="match status" value="1"/>
</dbReference>
<keyword evidence="3" id="KW-0732">Signal</keyword>
<sequence>MRAWLLAGLAGLALGCRTVPATQVLVFFHAEDELAAEATSIRVRVDTDEGNALDRTDPLSRDGVTHLARVPLVPRDGDASRRFRVSGALLDARGEVLVEVSAVGGYVSHERRELHLWLDRECVGIEPCGDGRTCQLGVCTGECFEPGPLGDTARSQPLCGECETCTSGACAPRRDGTSCGCEGDTCQDGTCRAAVRVHNVFAGELHTCATTAGDGLYCWGSDRAGQTSIGEQRAVPTRLAANLWSVGSCGTDFTCVLGVFGERQCWGWNDAGQIGDGTMREEVVGPTEVTEPALDLIDSGWNHTCGIGEDGRLYCWGGNRNGEVGEQDIGGGVATPRLLAPDDRFLQIATGGFHDCALRTDGRVLCWGLNESGEVGTGDFVDRTAPTEVGCIEGECVDDWISVAAGDFHTCAIRGEGELWCWGGGQNGQLGTGPMLLANVASPVGPIEGGPYALAAGGGSHTCAITSEGALACWGRNDFGQVGIGTTDQNSRPADVVAPGRAAFRALGLGRDHTCAIRTDETLWCWGRNTEDQLGLGDGAGDRVTTPRRVCFPPPVISARTSAR</sequence>
<keyword evidence="2" id="KW-0677">Repeat</keyword>
<gene>
    <name evidence="5" type="ORF">DB32_005199</name>
</gene>
<dbReference type="STRING" id="927083.DB32_005199"/>
<evidence type="ECO:0000313" key="5">
    <source>
        <dbReference type="EMBL" id="AKF08050.1"/>
    </source>
</evidence>
<keyword evidence="1" id="KW-0344">Guanine-nucleotide releasing factor</keyword>
<feature type="domain" description="RCC1-like" evidence="4">
    <location>
        <begin position="299"/>
        <end position="551"/>
    </location>
</feature>
<dbReference type="OrthoDB" id="9758365at2"/>
<evidence type="ECO:0000313" key="6">
    <source>
        <dbReference type="Proteomes" id="UP000034883"/>
    </source>
</evidence>
<reference evidence="5 6" key="1">
    <citation type="submission" date="2015-03" db="EMBL/GenBank/DDBJ databases">
        <title>Genome assembly of Sandaracinus amylolyticus DSM 53668.</title>
        <authorList>
            <person name="Sharma G."/>
            <person name="Subramanian S."/>
        </authorList>
    </citation>
    <scope>NUCLEOTIDE SEQUENCE [LARGE SCALE GENOMIC DNA]</scope>
    <source>
        <strain evidence="5 6">DSM 53668</strain>
    </source>
</reference>
<evidence type="ECO:0000256" key="2">
    <source>
        <dbReference type="ARBA" id="ARBA00022737"/>
    </source>
</evidence>
<feature type="chain" id="PRO_5002511592" evidence="3">
    <location>
        <begin position="22"/>
        <end position="564"/>
    </location>
</feature>
<dbReference type="InterPro" id="IPR000408">
    <property type="entry name" value="Reg_chr_condens"/>
</dbReference>
<evidence type="ECO:0000259" key="4">
    <source>
        <dbReference type="Pfam" id="PF25390"/>
    </source>
</evidence>
<dbReference type="EMBL" id="CP011125">
    <property type="protein sequence ID" value="AKF08050.1"/>
    <property type="molecule type" value="Genomic_DNA"/>
</dbReference>
<keyword evidence="6" id="KW-1185">Reference proteome</keyword>
<dbReference type="InterPro" id="IPR009091">
    <property type="entry name" value="RCC1/BLIP-II"/>
</dbReference>
<dbReference type="PRINTS" id="PR00633">
    <property type="entry name" value="RCCNDNSATION"/>
</dbReference>
<dbReference type="Proteomes" id="UP000034883">
    <property type="component" value="Chromosome"/>
</dbReference>
<dbReference type="PROSITE" id="PS51257">
    <property type="entry name" value="PROKAR_LIPOPROTEIN"/>
    <property type="match status" value="1"/>
</dbReference>
<dbReference type="InterPro" id="IPR058923">
    <property type="entry name" value="RCC1-like_dom"/>
</dbReference>
<feature type="signal peptide" evidence="3">
    <location>
        <begin position="1"/>
        <end position="21"/>
    </location>
</feature>
<evidence type="ECO:0000256" key="1">
    <source>
        <dbReference type="ARBA" id="ARBA00022658"/>
    </source>
</evidence>
<evidence type="ECO:0000256" key="3">
    <source>
        <dbReference type="SAM" id="SignalP"/>
    </source>
</evidence>
<dbReference type="AlphaFoldDB" id="A0A0F6W5K3"/>
<dbReference type="PANTHER" id="PTHR45982:SF1">
    <property type="entry name" value="REGULATOR OF CHROMOSOME CONDENSATION"/>
    <property type="match status" value="1"/>
</dbReference>